<gene>
    <name evidence="4" type="ORF">QBC47DRAFT_420723</name>
</gene>
<keyword evidence="2" id="KW-0808">Transferase</keyword>
<evidence type="ECO:0000256" key="2">
    <source>
        <dbReference type="ARBA" id="ARBA00022679"/>
    </source>
</evidence>
<dbReference type="SUPFAM" id="SSF53756">
    <property type="entry name" value="UDP-Glycosyltransferase/glycogen phosphorylase"/>
    <property type="match status" value="1"/>
</dbReference>
<protein>
    <recommendedName>
        <fullName evidence="3">Glycosyl transferase family 1 domain-containing protein</fullName>
    </recommendedName>
</protein>
<dbReference type="PANTHER" id="PTHR12526:SF510">
    <property type="entry name" value="D-INOSITOL 3-PHOSPHATE GLYCOSYLTRANSFERASE"/>
    <property type="match status" value="1"/>
</dbReference>
<name>A0AAJ0BN49_9PEZI</name>
<dbReference type="AlphaFoldDB" id="A0AAJ0BN49"/>
<evidence type="ECO:0000256" key="1">
    <source>
        <dbReference type="ARBA" id="ARBA00022676"/>
    </source>
</evidence>
<dbReference type="EMBL" id="MU839828">
    <property type="protein sequence ID" value="KAK1759877.1"/>
    <property type="molecule type" value="Genomic_DNA"/>
</dbReference>
<reference evidence="4" key="1">
    <citation type="submission" date="2023-06" db="EMBL/GenBank/DDBJ databases">
        <title>Genome-scale phylogeny and comparative genomics of the fungal order Sordariales.</title>
        <authorList>
            <consortium name="Lawrence Berkeley National Laboratory"/>
            <person name="Hensen N."/>
            <person name="Bonometti L."/>
            <person name="Westerberg I."/>
            <person name="Brannstrom I.O."/>
            <person name="Guillou S."/>
            <person name="Cros-Aarteil S."/>
            <person name="Calhoun S."/>
            <person name="Haridas S."/>
            <person name="Kuo A."/>
            <person name="Mondo S."/>
            <person name="Pangilinan J."/>
            <person name="Riley R."/>
            <person name="Labutti K."/>
            <person name="Andreopoulos B."/>
            <person name="Lipzen A."/>
            <person name="Chen C."/>
            <person name="Yanf M."/>
            <person name="Daum C."/>
            <person name="Ng V."/>
            <person name="Clum A."/>
            <person name="Steindorff A."/>
            <person name="Ohm R."/>
            <person name="Martin F."/>
            <person name="Silar P."/>
            <person name="Natvig D."/>
            <person name="Lalanne C."/>
            <person name="Gautier V."/>
            <person name="Ament-Velasquez S.L."/>
            <person name="Kruys A."/>
            <person name="Hutchinson M.I."/>
            <person name="Powell A.J."/>
            <person name="Barry K."/>
            <person name="Miller A.N."/>
            <person name="Grigoriev I.V."/>
            <person name="Debuchy R."/>
            <person name="Gladieux P."/>
            <person name="Thoren M.H."/>
            <person name="Johannesson H."/>
        </authorList>
    </citation>
    <scope>NUCLEOTIDE SEQUENCE</scope>
    <source>
        <strain evidence="4">PSN4</strain>
    </source>
</reference>
<dbReference type="InterPro" id="IPR001296">
    <property type="entry name" value="Glyco_trans_1"/>
</dbReference>
<comment type="caution">
    <text evidence="4">The sequence shown here is derived from an EMBL/GenBank/DDBJ whole genome shotgun (WGS) entry which is preliminary data.</text>
</comment>
<dbReference type="PANTHER" id="PTHR12526">
    <property type="entry name" value="GLYCOSYLTRANSFERASE"/>
    <property type="match status" value="1"/>
</dbReference>
<evidence type="ECO:0000313" key="4">
    <source>
        <dbReference type="EMBL" id="KAK1759877.1"/>
    </source>
</evidence>
<evidence type="ECO:0000313" key="5">
    <source>
        <dbReference type="Proteomes" id="UP001239445"/>
    </source>
</evidence>
<keyword evidence="1" id="KW-0328">Glycosyltransferase</keyword>
<keyword evidence="5" id="KW-1185">Reference proteome</keyword>
<proteinExistence type="predicted"/>
<organism evidence="4 5">
    <name type="scientific">Echria macrotheca</name>
    <dbReference type="NCBI Taxonomy" id="438768"/>
    <lineage>
        <taxon>Eukaryota</taxon>
        <taxon>Fungi</taxon>
        <taxon>Dikarya</taxon>
        <taxon>Ascomycota</taxon>
        <taxon>Pezizomycotina</taxon>
        <taxon>Sordariomycetes</taxon>
        <taxon>Sordariomycetidae</taxon>
        <taxon>Sordariales</taxon>
        <taxon>Schizotheciaceae</taxon>
        <taxon>Echria</taxon>
    </lineage>
</organism>
<dbReference type="Pfam" id="PF00534">
    <property type="entry name" value="Glycos_transf_1"/>
    <property type="match status" value="1"/>
</dbReference>
<feature type="domain" description="Glycosyl transferase family 1" evidence="3">
    <location>
        <begin position="385"/>
        <end position="494"/>
    </location>
</feature>
<sequence length="522" mass="57973">MNTSADHTEVAIGADQPTNGHGKHINGTGDILSGAIEAVKGFANILHNGIEGTNGHGKTVNGTKKTVAENHIPHLRVFLVQTAQGLTPSSGGYKANISLLRELANAGHDTAQICYGFESEIEMYAKRAAEKNINPSVVEESFPVYDAEGKAHQLVVKTFTDEYKIFNIAISRKPFNIAYPVKEFFRDTKAFLENGIFDADGNIHNVNQRIETIVKLFSKYISQFKPTHVIFNDALTMKVAAYHPLRKTFKSVAVIHTAEQLPFGPFCQGIDGHCLSPKLEDNMLRELDGIWAVSRAIQNYCMTYGDLDTTFLVHSNLTYLDVNTGGMPRVRNNVDKIDVGMVNPCPHKGLPILLELAEQLPHINFVTWRSWGTDDAHVDQLSSLANVKVEPTTRNTDEIWDRIKVLIAPSVWHEAWGIIVTEAQLRGIPVIASDAGGLPEAKINLPYCLPVKMVDGKRDADGHYIVPKQDITLWKQKLELLMTNRDAYEKLAARTAKESAEWLNSLDAHAHAKWLAGMMEHK</sequence>
<accession>A0AAJ0BN49</accession>
<dbReference type="GO" id="GO:0016757">
    <property type="term" value="F:glycosyltransferase activity"/>
    <property type="evidence" value="ECO:0007669"/>
    <property type="project" value="UniProtKB-KW"/>
</dbReference>
<dbReference type="Proteomes" id="UP001239445">
    <property type="component" value="Unassembled WGS sequence"/>
</dbReference>
<dbReference type="Gene3D" id="3.40.50.2000">
    <property type="entry name" value="Glycogen Phosphorylase B"/>
    <property type="match status" value="1"/>
</dbReference>
<evidence type="ECO:0000259" key="3">
    <source>
        <dbReference type="Pfam" id="PF00534"/>
    </source>
</evidence>